<proteinExistence type="predicted"/>
<sequence>MPAENLFQITRCETDETGGSRLVDTVMPMQSAGLVEGEAALLSTAPERAVAVTFVEVPAEARESGWHRAPCRQYVVVLSGQVEIEARDGSTRRMGPGDVILAADTEGSGHRATASGGRARLLFISLADD</sequence>
<reference evidence="2 3" key="1">
    <citation type="submission" date="2016-10" db="EMBL/GenBank/DDBJ databases">
        <authorList>
            <person name="de Groot N.N."/>
        </authorList>
    </citation>
    <scope>NUCLEOTIDE SEQUENCE [LARGE SCALE GENOMIC DNA]</scope>
    <source>
        <strain evidence="2 3">DSM 43067</strain>
    </source>
</reference>
<dbReference type="STRING" id="1993.SAMN04489713_113144"/>
<evidence type="ECO:0000313" key="3">
    <source>
        <dbReference type="Proteomes" id="UP000183413"/>
    </source>
</evidence>
<feature type="domain" description="Cupin type-2" evidence="1">
    <location>
        <begin position="54"/>
        <end position="124"/>
    </location>
</feature>
<evidence type="ECO:0000313" key="2">
    <source>
        <dbReference type="EMBL" id="SFP33490.1"/>
    </source>
</evidence>
<organism evidence="2 3">
    <name type="scientific">Actinomadura madurae</name>
    <dbReference type="NCBI Taxonomy" id="1993"/>
    <lineage>
        <taxon>Bacteria</taxon>
        <taxon>Bacillati</taxon>
        <taxon>Actinomycetota</taxon>
        <taxon>Actinomycetes</taxon>
        <taxon>Streptosporangiales</taxon>
        <taxon>Thermomonosporaceae</taxon>
        <taxon>Actinomadura</taxon>
    </lineage>
</organism>
<dbReference type="EMBL" id="FOVH01000013">
    <property type="protein sequence ID" value="SFP33490.1"/>
    <property type="molecule type" value="Genomic_DNA"/>
</dbReference>
<dbReference type="Pfam" id="PF07883">
    <property type="entry name" value="Cupin_2"/>
    <property type="match status" value="1"/>
</dbReference>
<dbReference type="AlphaFoldDB" id="A0A1I5PI56"/>
<dbReference type="InterPro" id="IPR013096">
    <property type="entry name" value="Cupin_2"/>
</dbReference>
<gene>
    <name evidence="2" type="ORF">SAMN04489713_113144</name>
</gene>
<dbReference type="RefSeq" id="WP_177287832.1">
    <property type="nucleotide sequence ID" value="NZ_FOVH01000013.1"/>
</dbReference>
<protein>
    <submittedName>
        <fullName evidence="2">Cupin domain-containing protein</fullName>
    </submittedName>
</protein>
<dbReference type="InParanoid" id="A0A1I5PI56"/>
<dbReference type="Gene3D" id="2.60.120.10">
    <property type="entry name" value="Jelly Rolls"/>
    <property type="match status" value="1"/>
</dbReference>
<dbReference type="Proteomes" id="UP000183413">
    <property type="component" value="Unassembled WGS sequence"/>
</dbReference>
<dbReference type="InterPro" id="IPR011051">
    <property type="entry name" value="RmlC_Cupin_sf"/>
</dbReference>
<evidence type="ECO:0000259" key="1">
    <source>
        <dbReference type="Pfam" id="PF07883"/>
    </source>
</evidence>
<accession>A0A1I5PI56</accession>
<dbReference type="SUPFAM" id="SSF51182">
    <property type="entry name" value="RmlC-like cupins"/>
    <property type="match status" value="1"/>
</dbReference>
<keyword evidence="3" id="KW-1185">Reference proteome</keyword>
<dbReference type="eggNOG" id="COG1917">
    <property type="taxonomic scope" value="Bacteria"/>
</dbReference>
<dbReference type="InterPro" id="IPR014710">
    <property type="entry name" value="RmlC-like_jellyroll"/>
</dbReference>
<name>A0A1I5PI56_9ACTN</name>